<protein>
    <submittedName>
        <fullName evidence="3">Uncharacterized protein</fullName>
    </submittedName>
</protein>
<evidence type="ECO:0000256" key="1">
    <source>
        <dbReference type="SAM" id="MobiDB-lite"/>
    </source>
</evidence>
<accession>A0A914CGH2</accession>
<evidence type="ECO:0000313" key="3">
    <source>
        <dbReference type="WBParaSite" id="ACRNAN_scaffold1044.g8903.t1"/>
    </source>
</evidence>
<name>A0A914CGH2_9BILA</name>
<proteinExistence type="predicted"/>
<feature type="region of interest" description="Disordered" evidence="1">
    <location>
        <begin position="1"/>
        <end position="24"/>
    </location>
</feature>
<reference evidence="3" key="1">
    <citation type="submission" date="2022-11" db="UniProtKB">
        <authorList>
            <consortium name="WormBaseParasite"/>
        </authorList>
    </citation>
    <scope>IDENTIFICATION</scope>
</reference>
<evidence type="ECO:0000313" key="2">
    <source>
        <dbReference type="Proteomes" id="UP000887540"/>
    </source>
</evidence>
<sequence length="80" mass="9057">MFKIEQIDESVGSDGFKGSDKSEESIGVADLDVRIRNQSKSKFVKILSKLALTHSCVQKLHKKLVLYKGYPLYRLAQMNP</sequence>
<dbReference type="Proteomes" id="UP000887540">
    <property type="component" value="Unplaced"/>
</dbReference>
<dbReference type="AlphaFoldDB" id="A0A914CGH2"/>
<dbReference type="WBParaSite" id="ACRNAN_scaffold1044.g8903.t1">
    <property type="protein sequence ID" value="ACRNAN_scaffold1044.g8903.t1"/>
    <property type="gene ID" value="ACRNAN_scaffold1044.g8903"/>
</dbReference>
<keyword evidence="2" id="KW-1185">Reference proteome</keyword>
<organism evidence="2 3">
    <name type="scientific">Acrobeloides nanus</name>
    <dbReference type="NCBI Taxonomy" id="290746"/>
    <lineage>
        <taxon>Eukaryota</taxon>
        <taxon>Metazoa</taxon>
        <taxon>Ecdysozoa</taxon>
        <taxon>Nematoda</taxon>
        <taxon>Chromadorea</taxon>
        <taxon>Rhabditida</taxon>
        <taxon>Tylenchina</taxon>
        <taxon>Cephalobomorpha</taxon>
        <taxon>Cephaloboidea</taxon>
        <taxon>Cephalobidae</taxon>
        <taxon>Acrobeloides</taxon>
    </lineage>
</organism>